<dbReference type="GO" id="GO:0005581">
    <property type="term" value="C:collagen trimer"/>
    <property type="evidence" value="ECO:0007669"/>
    <property type="project" value="UniProtKB-KW"/>
</dbReference>
<dbReference type="AlphaFoldDB" id="I7GN20"/>
<keyword evidence="2" id="KW-0176">Collagen</keyword>
<evidence type="ECO:0000256" key="1">
    <source>
        <dbReference type="SAM" id="Phobius"/>
    </source>
</evidence>
<keyword evidence="1" id="KW-1133">Transmembrane helix</keyword>
<accession>I7GN20</accession>
<proteinExistence type="evidence at transcript level"/>
<organism evidence="2">
    <name type="scientific">Macaca fascicularis</name>
    <name type="common">Crab-eating macaque</name>
    <name type="synonym">Cynomolgus monkey</name>
    <dbReference type="NCBI Taxonomy" id="9541"/>
    <lineage>
        <taxon>Eukaryota</taxon>
        <taxon>Metazoa</taxon>
        <taxon>Chordata</taxon>
        <taxon>Craniata</taxon>
        <taxon>Vertebrata</taxon>
        <taxon>Euteleostomi</taxon>
        <taxon>Mammalia</taxon>
        <taxon>Eutheria</taxon>
        <taxon>Euarchontoglires</taxon>
        <taxon>Primates</taxon>
        <taxon>Haplorrhini</taxon>
        <taxon>Catarrhini</taxon>
        <taxon>Cercopithecidae</taxon>
        <taxon>Cercopithecinae</taxon>
        <taxon>Macaca</taxon>
    </lineage>
</organism>
<keyword evidence="1" id="KW-0472">Membrane</keyword>
<dbReference type="EMBL" id="AB173842">
    <property type="protein sequence ID" value="BAE90904.1"/>
    <property type="molecule type" value="mRNA"/>
</dbReference>
<reference evidence="2" key="1">
    <citation type="journal article" date="2007" name="PLoS Biol.">
        <title>Rate of evolution in brain-expressed genes in humans and other primates.</title>
        <authorList>
            <person name="Wang H.-Y."/>
            <person name="Chien H.-C."/>
            <person name="Osada N."/>
            <person name="Hashimoto K."/>
            <person name="Sugano S."/>
            <person name="Gojobori T."/>
            <person name="Chou C.-K."/>
            <person name="Tsai S.-F."/>
            <person name="Wu C.-I."/>
            <person name="Shen C.-K.J."/>
        </authorList>
    </citation>
    <scope>NUCLEOTIDE SEQUENCE</scope>
</reference>
<keyword evidence="1" id="KW-0812">Transmembrane</keyword>
<sequence length="38" mass="4604">MYCQNQAQVHEYGVYYSETCTLSLLFLFCIKYFQGFKH</sequence>
<name>I7GN20_MACFA</name>
<protein>
    <submittedName>
        <fullName evidence="2">Macaca fascicularis brain cDNA clone: QmoA-10622, similar to human collagen, type IV, alpha 1 (COL4A1), mRNA, RefSeq: NM_001845.3</fullName>
    </submittedName>
</protein>
<evidence type="ECO:0000313" key="2">
    <source>
        <dbReference type="EMBL" id="BAE90904.1"/>
    </source>
</evidence>
<feature type="transmembrane region" description="Helical" evidence="1">
    <location>
        <begin position="12"/>
        <end position="33"/>
    </location>
</feature>